<dbReference type="InterPro" id="IPR050351">
    <property type="entry name" value="BphY/WalK/GraS-like"/>
</dbReference>
<dbReference type="SUPFAM" id="SSF55874">
    <property type="entry name" value="ATPase domain of HSP90 chaperone/DNA topoisomerase II/histidine kinase"/>
    <property type="match status" value="1"/>
</dbReference>
<dbReference type="InterPro" id="IPR003661">
    <property type="entry name" value="HisK_dim/P_dom"/>
</dbReference>
<dbReference type="PROSITE" id="PS50109">
    <property type="entry name" value="HIS_KIN"/>
    <property type="match status" value="1"/>
</dbReference>
<protein>
    <recommendedName>
        <fullName evidence="2">histidine kinase</fullName>
        <ecNumber evidence="2">2.7.13.3</ecNumber>
    </recommendedName>
</protein>
<feature type="domain" description="Histidine kinase" evidence="8">
    <location>
        <begin position="147"/>
        <end position="356"/>
    </location>
</feature>
<organism evidence="9 10">
    <name type="scientific">Psychromonas marina</name>
    <dbReference type="NCBI Taxonomy" id="88364"/>
    <lineage>
        <taxon>Bacteria</taxon>
        <taxon>Pseudomonadati</taxon>
        <taxon>Pseudomonadota</taxon>
        <taxon>Gammaproteobacteria</taxon>
        <taxon>Alteromonadales</taxon>
        <taxon>Psychromonadaceae</taxon>
        <taxon>Psychromonas</taxon>
    </lineage>
</organism>
<accession>A0ABQ6DWH8</accession>
<dbReference type="InterPro" id="IPR036097">
    <property type="entry name" value="HisK_dim/P_sf"/>
</dbReference>
<dbReference type="EMBL" id="BSPQ01000001">
    <property type="protein sequence ID" value="GLS89412.1"/>
    <property type="molecule type" value="Genomic_DNA"/>
</dbReference>
<evidence type="ECO:0000313" key="10">
    <source>
        <dbReference type="Proteomes" id="UP001157353"/>
    </source>
</evidence>
<evidence type="ECO:0000313" key="9">
    <source>
        <dbReference type="EMBL" id="GLS89412.1"/>
    </source>
</evidence>
<dbReference type="PANTHER" id="PTHR45453">
    <property type="entry name" value="PHOSPHATE REGULON SENSOR PROTEIN PHOR"/>
    <property type="match status" value="1"/>
</dbReference>
<dbReference type="CDD" id="cd00082">
    <property type="entry name" value="HisKA"/>
    <property type="match status" value="1"/>
</dbReference>
<dbReference type="Gene3D" id="3.30.565.10">
    <property type="entry name" value="Histidine kinase-like ATPase, C-terminal domain"/>
    <property type="match status" value="1"/>
</dbReference>
<dbReference type="SUPFAM" id="SSF55785">
    <property type="entry name" value="PYP-like sensor domain (PAS domain)"/>
    <property type="match status" value="1"/>
</dbReference>
<comment type="catalytic activity">
    <reaction evidence="1">
        <text>ATP + protein L-histidine = ADP + protein N-phospho-L-histidine.</text>
        <dbReference type="EC" id="2.7.13.3"/>
    </reaction>
</comment>
<reference evidence="10" key="1">
    <citation type="journal article" date="2019" name="Int. J. Syst. Evol. Microbiol.">
        <title>The Global Catalogue of Microorganisms (GCM) 10K type strain sequencing project: providing services to taxonomists for standard genome sequencing and annotation.</title>
        <authorList>
            <consortium name="The Broad Institute Genomics Platform"/>
            <consortium name="The Broad Institute Genome Sequencing Center for Infectious Disease"/>
            <person name="Wu L."/>
            <person name="Ma J."/>
        </authorList>
    </citation>
    <scope>NUCLEOTIDE SEQUENCE [LARGE SCALE GENOMIC DNA]</scope>
    <source>
        <strain evidence="10">NBRC 103166</strain>
    </source>
</reference>
<keyword evidence="10" id="KW-1185">Reference proteome</keyword>
<dbReference type="SUPFAM" id="SSF47384">
    <property type="entry name" value="Homodimeric domain of signal transducing histidine kinase"/>
    <property type="match status" value="1"/>
</dbReference>
<dbReference type="Pfam" id="PF13188">
    <property type="entry name" value="PAS_8"/>
    <property type="match status" value="1"/>
</dbReference>
<dbReference type="InterPro" id="IPR005467">
    <property type="entry name" value="His_kinase_dom"/>
</dbReference>
<dbReference type="CDD" id="cd00130">
    <property type="entry name" value="PAS"/>
    <property type="match status" value="1"/>
</dbReference>
<comment type="caution">
    <text evidence="9">The sequence shown here is derived from an EMBL/GenBank/DDBJ whole genome shotgun (WGS) entry which is preliminary data.</text>
</comment>
<sequence>MTSDKPEQNSQDDNSVLQQESFAGELTQLRAQAAYMDQLYSELPSGLIVIDGNGIVEQANRVALTLLGEPLKGQLWSDIIDRSFAPKNDDGHEISLKNGRRIQLSISSLNGRPGQLILLTDLTDTRQLQEHVAKLKRLSSLGKMVASLAHQIRTPLSAAMLYGANLANKTLTESSRSRFQGKLMNRLNDLETQVNDMLLFARSGDRKIIEEVSLVALFEQVKDASETMLMQVGGHMQCRLPDPDLIIMANKSALASAMTNLISNAVEATGKGVQLYVSTQRRGEGEVEISVMDNGPGIEKQDIAKVMEAFYTTKSQGTGLGLAVVQSIAQSHKGSVEVKSEFGKGSCFTLVLPLHRVGEYKNIALNQAVGS</sequence>
<keyword evidence="5 9" id="KW-0418">Kinase</keyword>
<keyword evidence="3" id="KW-0597">Phosphoprotein</keyword>
<dbReference type="Pfam" id="PF00512">
    <property type="entry name" value="HisKA"/>
    <property type="match status" value="1"/>
</dbReference>
<keyword evidence="4" id="KW-0808">Transferase</keyword>
<evidence type="ECO:0000256" key="5">
    <source>
        <dbReference type="ARBA" id="ARBA00022777"/>
    </source>
</evidence>
<dbReference type="PANTHER" id="PTHR45453:SF1">
    <property type="entry name" value="PHOSPHATE REGULON SENSOR PROTEIN PHOR"/>
    <property type="match status" value="1"/>
</dbReference>
<dbReference type="SMART" id="SM00387">
    <property type="entry name" value="HATPase_c"/>
    <property type="match status" value="1"/>
</dbReference>
<evidence type="ECO:0000256" key="3">
    <source>
        <dbReference type="ARBA" id="ARBA00022553"/>
    </source>
</evidence>
<keyword evidence="7" id="KW-0472">Membrane</keyword>
<evidence type="ECO:0000256" key="1">
    <source>
        <dbReference type="ARBA" id="ARBA00000085"/>
    </source>
</evidence>
<gene>
    <name evidence="9" type="ORF">GCM10007916_04790</name>
</gene>
<evidence type="ECO:0000256" key="6">
    <source>
        <dbReference type="ARBA" id="ARBA00023012"/>
    </source>
</evidence>
<dbReference type="SMART" id="SM00091">
    <property type="entry name" value="PAS"/>
    <property type="match status" value="1"/>
</dbReference>
<dbReference type="InterPro" id="IPR000014">
    <property type="entry name" value="PAS"/>
</dbReference>
<dbReference type="InterPro" id="IPR036890">
    <property type="entry name" value="HATPase_C_sf"/>
</dbReference>
<evidence type="ECO:0000256" key="2">
    <source>
        <dbReference type="ARBA" id="ARBA00012438"/>
    </source>
</evidence>
<dbReference type="RefSeq" id="WP_284202531.1">
    <property type="nucleotide sequence ID" value="NZ_BSPQ01000001.1"/>
</dbReference>
<dbReference type="Gene3D" id="1.10.287.130">
    <property type="match status" value="1"/>
</dbReference>
<dbReference type="InterPro" id="IPR004358">
    <property type="entry name" value="Sig_transdc_His_kin-like_C"/>
</dbReference>
<keyword evidence="6" id="KW-0902">Two-component regulatory system</keyword>
<dbReference type="SMART" id="SM00388">
    <property type="entry name" value="HisKA"/>
    <property type="match status" value="1"/>
</dbReference>
<dbReference type="PRINTS" id="PR00344">
    <property type="entry name" value="BCTRLSENSOR"/>
</dbReference>
<dbReference type="InterPro" id="IPR035965">
    <property type="entry name" value="PAS-like_dom_sf"/>
</dbReference>
<dbReference type="Proteomes" id="UP001157353">
    <property type="component" value="Unassembled WGS sequence"/>
</dbReference>
<dbReference type="EC" id="2.7.13.3" evidence="2"/>
<name>A0ABQ6DWH8_9GAMM</name>
<dbReference type="Pfam" id="PF02518">
    <property type="entry name" value="HATPase_c"/>
    <property type="match status" value="1"/>
</dbReference>
<evidence type="ECO:0000256" key="4">
    <source>
        <dbReference type="ARBA" id="ARBA00022679"/>
    </source>
</evidence>
<proteinExistence type="predicted"/>
<evidence type="ECO:0000259" key="8">
    <source>
        <dbReference type="PROSITE" id="PS50109"/>
    </source>
</evidence>
<evidence type="ECO:0000256" key="7">
    <source>
        <dbReference type="ARBA" id="ARBA00023136"/>
    </source>
</evidence>
<dbReference type="GO" id="GO:0016301">
    <property type="term" value="F:kinase activity"/>
    <property type="evidence" value="ECO:0007669"/>
    <property type="project" value="UniProtKB-KW"/>
</dbReference>
<dbReference type="InterPro" id="IPR003594">
    <property type="entry name" value="HATPase_dom"/>
</dbReference>